<dbReference type="Pfam" id="PF04307">
    <property type="entry name" value="YdjM"/>
    <property type="match status" value="1"/>
</dbReference>
<evidence type="ECO:0000313" key="3">
    <source>
        <dbReference type="Proteomes" id="UP000199516"/>
    </source>
</evidence>
<keyword evidence="1" id="KW-0812">Transmembrane</keyword>
<keyword evidence="3" id="KW-1185">Reference proteome</keyword>
<dbReference type="RefSeq" id="WP_091663838.1">
    <property type="nucleotide sequence ID" value="NZ_FONT01000010.1"/>
</dbReference>
<evidence type="ECO:0000256" key="1">
    <source>
        <dbReference type="SAM" id="Phobius"/>
    </source>
</evidence>
<organism evidence="2 3">
    <name type="scientific">Alteribacillus iranensis</name>
    <dbReference type="NCBI Taxonomy" id="930128"/>
    <lineage>
        <taxon>Bacteria</taxon>
        <taxon>Bacillati</taxon>
        <taxon>Bacillota</taxon>
        <taxon>Bacilli</taxon>
        <taxon>Bacillales</taxon>
        <taxon>Bacillaceae</taxon>
        <taxon>Alteribacillus</taxon>
    </lineage>
</organism>
<dbReference type="AlphaFoldDB" id="A0A1I2FAH8"/>
<dbReference type="OrthoDB" id="110250at2"/>
<dbReference type="InterPro" id="IPR053170">
    <property type="entry name" value="Transcription_regulator"/>
</dbReference>
<evidence type="ECO:0000313" key="2">
    <source>
        <dbReference type="EMBL" id="SFF01929.1"/>
    </source>
</evidence>
<dbReference type="PANTHER" id="PTHR40031:SF1">
    <property type="entry name" value="MEMBRANE-BOUND METAL-DEPENDENT HYDROLASE"/>
    <property type="match status" value="1"/>
</dbReference>
<reference evidence="2 3" key="1">
    <citation type="submission" date="2016-10" db="EMBL/GenBank/DDBJ databases">
        <authorList>
            <person name="de Groot N.N."/>
        </authorList>
    </citation>
    <scope>NUCLEOTIDE SEQUENCE [LARGE SCALE GENOMIC DNA]</scope>
    <source>
        <strain evidence="2 3">DSM 23995</strain>
    </source>
</reference>
<proteinExistence type="predicted"/>
<dbReference type="PANTHER" id="PTHR40031">
    <property type="entry name" value="HYPOTHETICAL MEMBRANE SPANNING PROTEIN"/>
    <property type="match status" value="1"/>
</dbReference>
<gene>
    <name evidence="2" type="ORF">SAMN05192532_11016</name>
</gene>
<feature type="transmembrane region" description="Helical" evidence="1">
    <location>
        <begin position="127"/>
        <end position="151"/>
    </location>
</feature>
<name>A0A1I2FAH8_9BACI</name>
<keyword evidence="1" id="KW-1133">Transmembrane helix</keyword>
<feature type="transmembrane region" description="Helical" evidence="1">
    <location>
        <begin position="92"/>
        <end position="115"/>
    </location>
</feature>
<accession>A0A1I2FAH8</accession>
<dbReference type="EMBL" id="FONT01000010">
    <property type="protein sequence ID" value="SFF01929.1"/>
    <property type="molecule type" value="Genomic_DNA"/>
</dbReference>
<feature type="transmembrane region" description="Helical" evidence="1">
    <location>
        <begin position="68"/>
        <end position="86"/>
    </location>
</feature>
<keyword evidence="1" id="KW-0472">Membrane</keyword>
<sequence>MDTATHVVMGIGLGGLAMLDPVVSQSAAAAQTVMFATIIGSQAPDFDTVLKLRNNAVYIRYHRGPTHSIPAVLLWPLLVAGGVYLISPELPFSHLLLWSFIAVFLHVFVDIFNAYGTQALSPFTKRWIALGVINIFDPLIFLAHIIAFIFWRYGAPPGWTFSILYIILFFYYVWRCRARNKVVRNASRFHPGATHVFISPTYSWHKWHVVIRTPQRLHVTESRHGLIRYLESYPFEPIPNDPVIQAAKKDHNLASFLSFSPTYRWIVNENEEGWEVKFIDLRYRSKGYYPFVAVVRMDKDLNILTSFTGWIYSNETLEKRLKQGAKHVQ</sequence>
<dbReference type="STRING" id="930128.SAMN05192532_11016"/>
<feature type="transmembrane region" description="Helical" evidence="1">
    <location>
        <begin position="157"/>
        <end position="174"/>
    </location>
</feature>
<dbReference type="InterPro" id="IPR007404">
    <property type="entry name" value="YdjM-like"/>
</dbReference>
<protein>
    <submittedName>
        <fullName evidence="2">Inner membrane protein</fullName>
    </submittedName>
</protein>
<dbReference type="Proteomes" id="UP000199516">
    <property type="component" value="Unassembled WGS sequence"/>
</dbReference>